<dbReference type="GO" id="GO:0005634">
    <property type="term" value="C:nucleus"/>
    <property type="evidence" value="ECO:0007669"/>
    <property type="project" value="UniProtKB-SubCell"/>
</dbReference>
<feature type="region of interest" description="Disordered" evidence="6">
    <location>
        <begin position="308"/>
        <end position="334"/>
    </location>
</feature>
<proteinExistence type="predicted"/>
<dbReference type="PROSITE" id="PS51821">
    <property type="entry name" value="VELVET"/>
    <property type="match status" value="1"/>
</dbReference>
<dbReference type="InterPro" id="IPR037525">
    <property type="entry name" value="Velvet_dom"/>
</dbReference>
<keyword evidence="4" id="KW-0804">Transcription</keyword>
<keyword evidence="9" id="KW-1185">Reference proteome</keyword>
<evidence type="ECO:0000313" key="9">
    <source>
        <dbReference type="Proteomes" id="UP000237144"/>
    </source>
</evidence>
<comment type="subcellular location">
    <subcellularLocation>
        <location evidence="1">Nucleus</location>
    </subcellularLocation>
</comment>
<dbReference type="Gene3D" id="2.60.40.3960">
    <property type="entry name" value="Velvet domain"/>
    <property type="match status" value="1"/>
</dbReference>
<keyword evidence="3" id="KW-0805">Transcription regulation</keyword>
<evidence type="ECO:0000313" key="8">
    <source>
        <dbReference type="EMBL" id="POY76858.1"/>
    </source>
</evidence>
<sequence>MTADYRRPLGPVRAFKGVMPAVPDLAQSRYELDVQQQPRLAYLSEATTKAGKRPLDPPPIVRVRSRPSRFGRLDSADDSSSEDDLAFDRPNLSQITHRLFLFAALVPEEAAADESYAARNDLVAGTVFASLSYLRGQNCFAFPDLNILAEGRWRLCMSLFELTRSGVRFQTSTMTDPFEVFAQERFPLLTTTCETFQKIVAKEAQKSAEQAIEKQSKEALAGPKRPRKPRAPSTSSLAERTVRPSHSSLTHIPYQRKPRPQGPGVDQGGAPNLPTGAGNFKRYPRLQPDRIFQPESLDNTIVRTDELPSRRSVSAAAAPAHSLVPPRERADPYPVARPSVVQSPPAQYDSRLASVHNPTLPRPPIPTSSILPPIHASRSYPAAQHAPPRRAISANHAATVSSTGASAMASSTSTPGASTSPTSSFADLLAAAEVVERQDSVQVQRPNSSSTSAACVYRPQAPQRCAMQVDAPANLVDSSAKRQRTAPTPPPTSRSLSRLLGEGKDAKLLEADQAGTPMFL</sequence>
<dbReference type="Pfam" id="PF11754">
    <property type="entry name" value="Velvet"/>
    <property type="match status" value="2"/>
</dbReference>
<comment type="caution">
    <text evidence="8">The sequence shown here is derived from an EMBL/GenBank/DDBJ whole genome shotgun (WGS) entry which is preliminary data.</text>
</comment>
<reference evidence="8 9" key="1">
    <citation type="journal article" date="2018" name="Front. Microbiol.">
        <title>Prospects for Fungal Bioremediation of Acidic Radioactive Waste Sites: Characterization and Genome Sequence of Rhodotorula taiwanensis MD1149.</title>
        <authorList>
            <person name="Tkavc R."/>
            <person name="Matrosova V.Y."/>
            <person name="Grichenko O.E."/>
            <person name="Gostincar C."/>
            <person name="Volpe R.P."/>
            <person name="Klimenkova P."/>
            <person name="Gaidamakova E.K."/>
            <person name="Zhou C.E."/>
            <person name="Stewart B.J."/>
            <person name="Lyman M.G."/>
            <person name="Malfatti S.A."/>
            <person name="Rubinfeld B."/>
            <person name="Courtot M."/>
            <person name="Singh J."/>
            <person name="Dalgard C.L."/>
            <person name="Hamilton T."/>
            <person name="Frey K.G."/>
            <person name="Gunde-Cimerman N."/>
            <person name="Dugan L."/>
            <person name="Daly M.J."/>
        </authorList>
    </citation>
    <scope>NUCLEOTIDE SEQUENCE [LARGE SCALE GENOMIC DNA]</scope>
    <source>
        <strain evidence="8 9">MD1149</strain>
    </source>
</reference>
<dbReference type="InterPro" id="IPR038491">
    <property type="entry name" value="Velvet_dom_sf"/>
</dbReference>
<feature type="compositionally biased region" description="Basic and acidic residues" evidence="6">
    <location>
        <begin position="501"/>
        <end position="510"/>
    </location>
</feature>
<evidence type="ECO:0000256" key="5">
    <source>
        <dbReference type="ARBA" id="ARBA00023242"/>
    </source>
</evidence>
<dbReference type="PANTHER" id="PTHR33572">
    <property type="entry name" value="SPORE DEVELOPMENT REGULATOR VOSA"/>
    <property type="match status" value="1"/>
</dbReference>
<dbReference type="Proteomes" id="UP000237144">
    <property type="component" value="Unassembled WGS sequence"/>
</dbReference>
<protein>
    <recommendedName>
        <fullName evidence="7">Velvet domain-containing protein</fullName>
    </recommendedName>
</protein>
<organism evidence="8 9">
    <name type="scientific">Rhodotorula taiwanensis</name>
    <dbReference type="NCBI Taxonomy" id="741276"/>
    <lineage>
        <taxon>Eukaryota</taxon>
        <taxon>Fungi</taxon>
        <taxon>Dikarya</taxon>
        <taxon>Basidiomycota</taxon>
        <taxon>Pucciniomycotina</taxon>
        <taxon>Microbotryomycetes</taxon>
        <taxon>Sporidiobolales</taxon>
        <taxon>Sporidiobolaceae</taxon>
        <taxon>Rhodotorula</taxon>
    </lineage>
</organism>
<evidence type="ECO:0000256" key="2">
    <source>
        <dbReference type="ARBA" id="ARBA00022969"/>
    </source>
</evidence>
<feature type="compositionally biased region" description="Low complexity" evidence="6">
    <location>
        <begin position="310"/>
        <end position="325"/>
    </location>
</feature>
<feature type="domain" description="Velvet" evidence="7">
    <location>
        <begin position="25"/>
        <end position="210"/>
    </location>
</feature>
<evidence type="ECO:0000256" key="4">
    <source>
        <dbReference type="ARBA" id="ARBA00023163"/>
    </source>
</evidence>
<evidence type="ECO:0000259" key="7">
    <source>
        <dbReference type="PROSITE" id="PS51821"/>
    </source>
</evidence>
<name>A0A2S5BJB6_9BASI</name>
<feature type="compositionally biased region" description="Polar residues" evidence="6">
    <location>
        <begin position="232"/>
        <end position="250"/>
    </location>
</feature>
<dbReference type="STRING" id="741276.A0A2S5BJB6"/>
<dbReference type="PANTHER" id="PTHR33572:SF18">
    <property type="entry name" value="SPORE DEVELOPMENT REGULATOR VOSA"/>
    <property type="match status" value="1"/>
</dbReference>
<dbReference type="AlphaFoldDB" id="A0A2S5BJB6"/>
<feature type="region of interest" description="Disordered" evidence="6">
    <location>
        <begin position="472"/>
        <end position="520"/>
    </location>
</feature>
<dbReference type="OrthoDB" id="5599552at2759"/>
<accession>A0A2S5BJB6</accession>
<gene>
    <name evidence="8" type="ORF">BMF94_0110</name>
</gene>
<evidence type="ECO:0000256" key="3">
    <source>
        <dbReference type="ARBA" id="ARBA00023015"/>
    </source>
</evidence>
<keyword evidence="5" id="KW-0539">Nucleus</keyword>
<dbReference type="InterPro" id="IPR021740">
    <property type="entry name" value="Velvet"/>
</dbReference>
<dbReference type="EMBL" id="PJQD01000001">
    <property type="protein sequence ID" value="POY76858.1"/>
    <property type="molecule type" value="Genomic_DNA"/>
</dbReference>
<dbReference type="GO" id="GO:0030435">
    <property type="term" value="P:sporulation resulting in formation of a cellular spore"/>
    <property type="evidence" value="ECO:0007669"/>
    <property type="project" value="UniProtKB-KW"/>
</dbReference>
<evidence type="ECO:0000256" key="1">
    <source>
        <dbReference type="ARBA" id="ARBA00004123"/>
    </source>
</evidence>
<evidence type="ECO:0000256" key="6">
    <source>
        <dbReference type="SAM" id="MobiDB-lite"/>
    </source>
</evidence>
<keyword evidence="2" id="KW-0749">Sporulation</keyword>
<feature type="region of interest" description="Disordered" evidence="6">
    <location>
        <begin position="210"/>
        <end position="283"/>
    </location>
</feature>